<evidence type="ECO:0000313" key="2">
    <source>
        <dbReference type="Proteomes" id="UP000637774"/>
    </source>
</evidence>
<dbReference type="Proteomes" id="UP000637774">
    <property type="component" value="Unassembled WGS sequence"/>
</dbReference>
<accession>A0ABQ2A426</accession>
<proteinExistence type="predicted"/>
<comment type="caution">
    <text evidence="1">The sequence shown here is derived from an EMBL/GenBank/DDBJ whole genome shotgun (WGS) entry which is preliminary data.</text>
</comment>
<dbReference type="EMBL" id="BMGY01000013">
    <property type="protein sequence ID" value="GGH84965.1"/>
    <property type="molecule type" value="Genomic_DNA"/>
</dbReference>
<reference evidence="2" key="1">
    <citation type="journal article" date="2019" name="Int. J. Syst. Evol. Microbiol.">
        <title>The Global Catalogue of Microorganisms (GCM) 10K type strain sequencing project: providing services to taxonomists for standard genome sequencing and annotation.</title>
        <authorList>
            <consortium name="The Broad Institute Genomics Platform"/>
            <consortium name="The Broad Institute Genome Sequencing Center for Infectious Disease"/>
            <person name="Wu L."/>
            <person name="Ma J."/>
        </authorList>
    </citation>
    <scope>NUCLEOTIDE SEQUENCE [LARGE SCALE GENOMIC DNA]</scope>
    <source>
        <strain evidence="2">CGMCC 1.14966</strain>
    </source>
</reference>
<gene>
    <name evidence="1" type="ORF">GCM10011495_18110</name>
</gene>
<keyword evidence="2" id="KW-1185">Reference proteome</keyword>
<evidence type="ECO:0000313" key="1">
    <source>
        <dbReference type="EMBL" id="GGH84965.1"/>
    </source>
</evidence>
<protein>
    <submittedName>
        <fullName evidence="1">Uncharacterized protein</fullName>
    </submittedName>
</protein>
<name>A0ABQ2A426_9BACT</name>
<organism evidence="1 2">
    <name type="scientific">Hymenobacter frigidus</name>
    <dbReference type="NCBI Taxonomy" id="1524095"/>
    <lineage>
        <taxon>Bacteria</taxon>
        <taxon>Pseudomonadati</taxon>
        <taxon>Bacteroidota</taxon>
        <taxon>Cytophagia</taxon>
        <taxon>Cytophagales</taxon>
        <taxon>Hymenobacteraceae</taxon>
        <taxon>Hymenobacter</taxon>
    </lineage>
</organism>
<sequence>MYLLDPKGRHRVWGAFGPGPFAILNTMTVPTRLVKFKQGAVQRIRFDLQADRQRTTGTMRAEYSGLQLELLGYKEDEIKKPLLKRVISKAANVVVIRDQNPRKRGELVTGEMTSTREPRFSMFTLWRQGIVSGLFHSIGVPQKLAQKLSESKDEAPLPK</sequence>